<dbReference type="RefSeq" id="WP_253758897.1">
    <property type="nucleotide sequence ID" value="NZ_JAMZDZ010000001.1"/>
</dbReference>
<dbReference type="Proteomes" id="UP001595816">
    <property type="component" value="Unassembled WGS sequence"/>
</dbReference>
<keyword evidence="3" id="KW-1185">Reference proteome</keyword>
<gene>
    <name evidence="2" type="ORF">ACFOZ4_00955</name>
</gene>
<dbReference type="EMBL" id="JBHSAY010000003">
    <property type="protein sequence ID" value="MFC4129176.1"/>
    <property type="molecule type" value="Genomic_DNA"/>
</dbReference>
<sequence length="463" mass="50378">MPANRRAAQLQEATCDAIIDAVRRHLPKSAYREFTLWAFSPSNPRRHEYLQVTGLTQLVTMNVTLVGGLVDADGWPVVERKLALMNAYQYFETIADNVAMGLGAPALSDSGRERLELVTAVNRAMIQVLSSGRSTPGVLLLSGHPQRIARRASAFDLSLAAVKHAGIAEEYARHRSGGATRAEAPSGEPVPEGAGDGVGEVLNVPDEVEFGLWGALVADLETCRDVADMMDASPVGELVRDGLMNRYRAVDRTLRAPNLARMELAALGAHSILVAPTLAYGIGALAEAVQVDGALPAVVSDGLLTDVLFDAALLVRLQNDVGSRLLRMAGVQQAALVHRLTRRAVERRKTMAGDALALLVEEAQTEAALTRLHKDIVNEEVNVALWHARRAVDADGALRAFGESLGYLTDLYTQHYGRLTAGLSTLDERLGDRRVSTVIERFVKFHERMYAHRYTEKYGEYAI</sequence>
<evidence type="ECO:0008006" key="4">
    <source>
        <dbReference type="Google" id="ProtNLM"/>
    </source>
</evidence>
<organism evidence="2 3">
    <name type="scientific">Hamadaea flava</name>
    <dbReference type="NCBI Taxonomy" id="1742688"/>
    <lineage>
        <taxon>Bacteria</taxon>
        <taxon>Bacillati</taxon>
        <taxon>Actinomycetota</taxon>
        <taxon>Actinomycetes</taxon>
        <taxon>Micromonosporales</taxon>
        <taxon>Micromonosporaceae</taxon>
        <taxon>Hamadaea</taxon>
    </lineage>
</organism>
<evidence type="ECO:0000313" key="3">
    <source>
        <dbReference type="Proteomes" id="UP001595816"/>
    </source>
</evidence>
<accession>A0ABV8LE66</accession>
<evidence type="ECO:0000313" key="2">
    <source>
        <dbReference type="EMBL" id="MFC4129176.1"/>
    </source>
</evidence>
<evidence type="ECO:0000256" key="1">
    <source>
        <dbReference type="SAM" id="MobiDB-lite"/>
    </source>
</evidence>
<reference evidence="3" key="1">
    <citation type="journal article" date="2019" name="Int. J. Syst. Evol. Microbiol.">
        <title>The Global Catalogue of Microorganisms (GCM) 10K type strain sequencing project: providing services to taxonomists for standard genome sequencing and annotation.</title>
        <authorList>
            <consortium name="The Broad Institute Genomics Platform"/>
            <consortium name="The Broad Institute Genome Sequencing Center for Infectious Disease"/>
            <person name="Wu L."/>
            <person name="Ma J."/>
        </authorList>
    </citation>
    <scope>NUCLEOTIDE SEQUENCE [LARGE SCALE GENOMIC DNA]</scope>
    <source>
        <strain evidence="3">CGMCC 4.7289</strain>
    </source>
</reference>
<protein>
    <recommendedName>
        <fullName evidence="4">PucR family transcriptional regulator</fullName>
    </recommendedName>
</protein>
<proteinExistence type="predicted"/>
<feature type="region of interest" description="Disordered" evidence="1">
    <location>
        <begin position="173"/>
        <end position="193"/>
    </location>
</feature>
<comment type="caution">
    <text evidence="2">The sequence shown here is derived from an EMBL/GenBank/DDBJ whole genome shotgun (WGS) entry which is preliminary data.</text>
</comment>
<name>A0ABV8LE66_9ACTN</name>